<dbReference type="InterPro" id="IPR005467">
    <property type="entry name" value="His_kinase_dom"/>
</dbReference>
<dbReference type="SUPFAM" id="SSF55874">
    <property type="entry name" value="ATPase domain of HSP90 chaperone/DNA topoisomerase II/histidine kinase"/>
    <property type="match status" value="1"/>
</dbReference>
<reference evidence="9" key="1">
    <citation type="submission" date="2018-06" db="EMBL/GenBank/DDBJ databases">
        <authorList>
            <person name="Zhirakovskaya E."/>
        </authorList>
    </citation>
    <scope>NUCLEOTIDE SEQUENCE</scope>
</reference>
<dbReference type="InterPro" id="IPR036890">
    <property type="entry name" value="HATPase_C_sf"/>
</dbReference>
<keyword evidence="4" id="KW-0547">Nucleotide-binding</keyword>
<feature type="transmembrane region" description="Helical" evidence="7">
    <location>
        <begin position="169"/>
        <end position="190"/>
    </location>
</feature>
<dbReference type="Gene3D" id="3.30.565.10">
    <property type="entry name" value="Histidine kinase-like ATPase, C-terminal domain"/>
    <property type="match status" value="1"/>
</dbReference>
<sequence length="436" mass="48583">MLKPSLHTNTSQTMLNSANYIHLRRLFHLRNLALIGQIVAVIFTLNVLQIDLPIKKISLIFLLFTFFNFFVWLRLKRPRAVTENEIFIHLTVDVLALALLLYFTGGATNPFVMIFLFPLTITVTILPVRYAWLLATITVICYSLLMFYYQPLPIGHSSHGDNGASEYNLHLIGMWMVFILNACLITYYVYGMGNTLRHQQKQLTSAREQSIRDEQLVILGTLAASTAHELGTPLGTMALLVNEIEQELENADAAVLSDLDNLKKQINRCKLSLTDLSASVGASSSLFDSQQQPVCQYLQGIINEIHAVHSNINLSFHCNPDISNSLYTDRTLSLSLINIIDNAIEASPEFVDISVSSPVENSTDFIQIEISDHGPGLSDEALDKIGQQPYSEKELGLGLGLYLAYAAIRRRNGSISQQNCKPEGSKTTIILPLVTI</sequence>
<gene>
    <name evidence="9" type="ORF">MNBD_GAMMA23-733</name>
</gene>
<keyword evidence="7" id="KW-0812">Transmembrane</keyword>
<keyword evidence="6" id="KW-0067">ATP-binding</keyword>
<evidence type="ECO:0000256" key="4">
    <source>
        <dbReference type="ARBA" id="ARBA00022741"/>
    </source>
</evidence>
<dbReference type="InterPro" id="IPR003594">
    <property type="entry name" value="HATPase_dom"/>
</dbReference>
<evidence type="ECO:0000256" key="1">
    <source>
        <dbReference type="ARBA" id="ARBA00000085"/>
    </source>
</evidence>
<dbReference type="GO" id="GO:0005886">
    <property type="term" value="C:plasma membrane"/>
    <property type="evidence" value="ECO:0007669"/>
    <property type="project" value="TreeGrafter"/>
</dbReference>
<evidence type="ECO:0000259" key="8">
    <source>
        <dbReference type="PROSITE" id="PS50109"/>
    </source>
</evidence>
<feature type="transmembrane region" description="Helical" evidence="7">
    <location>
        <begin position="56"/>
        <end position="75"/>
    </location>
</feature>
<accession>A0A3B1AIV7</accession>
<proteinExistence type="predicted"/>
<keyword evidence="7" id="KW-1133">Transmembrane helix</keyword>
<dbReference type="Pfam" id="PF02518">
    <property type="entry name" value="HATPase_c"/>
    <property type="match status" value="1"/>
</dbReference>
<dbReference type="PROSITE" id="PS50109">
    <property type="entry name" value="HIS_KIN"/>
    <property type="match status" value="1"/>
</dbReference>
<dbReference type="GO" id="GO:0000155">
    <property type="term" value="F:phosphorelay sensor kinase activity"/>
    <property type="evidence" value="ECO:0007669"/>
    <property type="project" value="InterPro"/>
</dbReference>
<evidence type="ECO:0000313" key="9">
    <source>
        <dbReference type="EMBL" id="VAW93794.1"/>
    </source>
</evidence>
<dbReference type="SUPFAM" id="SSF47384">
    <property type="entry name" value="Homodimeric domain of signal transducing histidine kinase"/>
    <property type="match status" value="1"/>
</dbReference>
<feature type="domain" description="Histidine kinase" evidence="8">
    <location>
        <begin position="225"/>
        <end position="435"/>
    </location>
</feature>
<protein>
    <recommendedName>
        <fullName evidence="2">histidine kinase</fullName>
        <ecNumber evidence="2">2.7.13.3</ecNumber>
    </recommendedName>
</protein>
<dbReference type="InterPro" id="IPR004358">
    <property type="entry name" value="Sig_transdc_His_kin-like_C"/>
</dbReference>
<dbReference type="AlphaFoldDB" id="A0A3B1AIV7"/>
<dbReference type="SMART" id="SM00387">
    <property type="entry name" value="HATPase_c"/>
    <property type="match status" value="1"/>
</dbReference>
<evidence type="ECO:0000256" key="5">
    <source>
        <dbReference type="ARBA" id="ARBA00022777"/>
    </source>
</evidence>
<dbReference type="InterPro" id="IPR036097">
    <property type="entry name" value="HisK_dim/P_sf"/>
</dbReference>
<keyword evidence="7" id="KW-0472">Membrane</keyword>
<dbReference type="PANTHER" id="PTHR44936">
    <property type="entry name" value="SENSOR PROTEIN CREC"/>
    <property type="match status" value="1"/>
</dbReference>
<dbReference type="PRINTS" id="PR00344">
    <property type="entry name" value="BCTRLSENSOR"/>
</dbReference>
<evidence type="ECO:0000256" key="2">
    <source>
        <dbReference type="ARBA" id="ARBA00012438"/>
    </source>
</evidence>
<evidence type="ECO:0000256" key="3">
    <source>
        <dbReference type="ARBA" id="ARBA00022679"/>
    </source>
</evidence>
<dbReference type="GO" id="GO:0005524">
    <property type="term" value="F:ATP binding"/>
    <property type="evidence" value="ECO:0007669"/>
    <property type="project" value="UniProtKB-KW"/>
</dbReference>
<organism evidence="9">
    <name type="scientific">hydrothermal vent metagenome</name>
    <dbReference type="NCBI Taxonomy" id="652676"/>
    <lineage>
        <taxon>unclassified sequences</taxon>
        <taxon>metagenomes</taxon>
        <taxon>ecological metagenomes</taxon>
    </lineage>
</organism>
<comment type="catalytic activity">
    <reaction evidence="1">
        <text>ATP + protein L-histidine = ADP + protein N-phospho-L-histidine.</text>
        <dbReference type="EC" id="2.7.13.3"/>
    </reaction>
</comment>
<dbReference type="Pfam" id="PF25323">
    <property type="entry name" value="6TM_PilS"/>
    <property type="match status" value="1"/>
</dbReference>
<name>A0A3B1AIV7_9ZZZZ</name>
<evidence type="ECO:0000256" key="7">
    <source>
        <dbReference type="SAM" id="Phobius"/>
    </source>
</evidence>
<keyword evidence="3 9" id="KW-0808">Transferase</keyword>
<keyword evidence="5 9" id="KW-0418">Kinase</keyword>
<dbReference type="EC" id="2.7.13.3" evidence="2"/>
<dbReference type="Gene3D" id="1.10.287.130">
    <property type="match status" value="1"/>
</dbReference>
<feature type="transmembrane region" description="Helical" evidence="7">
    <location>
        <begin position="32"/>
        <end position="50"/>
    </location>
</feature>
<dbReference type="InterPro" id="IPR050980">
    <property type="entry name" value="2C_sensor_his_kinase"/>
</dbReference>
<feature type="transmembrane region" description="Helical" evidence="7">
    <location>
        <begin position="131"/>
        <end position="149"/>
    </location>
</feature>
<dbReference type="PANTHER" id="PTHR44936:SF10">
    <property type="entry name" value="SENSOR PROTEIN RSTB"/>
    <property type="match status" value="1"/>
</dbReference>
<dbReference type="EMBL" id="UOFT01000034">
    <property type="protein sequence ID" value="VAW93794.1"/>
    <property type="molecule type" value="Genomic_DNA"/>
</dbReference>
<evidence type="ECO:0000256" key="6">
    <source>
        <dbReference type="ARBA" id="ARBA00022840"/>
    </source>
</evidence>